<evidence type="ECO:0000313" key="2">
    <source>
        <dbReference type="EMBL" id="CCO21336.1"/>
    </source>
</evidence>
<dbReference type="EMBL" id="HF548278">
    <property type="protein sequence ID" value="CCO20990.1"/>
    <property type="molecule type" value="Genomic_DNA"/>
</dbReference>
<evidence type="ECO:0000313" key="1">
    <source>
        <dbReference type="EMBL" id="CCO20990.1"/>
    </source>
</evidence>
<reference evidence="2" key="2">
    <citation type="journal article" date="2013" name="Biotechnol. Biofuels">
        <title>Mining for hemicellulases in the fungus-growing termite Pseudacanthotermes militaris using functional metagenomics.</title>
        <authorList>
            <person name="Bastien G."/>
            <person name="Arnal G."/>
            <person name="Bozonnet S."/>
            <person name="Laguerre S."/>
            <person name="Ferreira F."/>
            <person name="Faure R."/>
            <person name="Henrissat B."/>
            <person name="Lefevre F."/>
            <person name="Robe P."/>
            <person name="Bouchez O."/>
            <person name="Noirot C."/>
            <person name="Dumon C."/>
            <person name="O'Donohue M."/>
        </authorList>
    </citation>
    <scope>NUCLEOTIDE SEQUENCE</scope>
</reference>
<reference evidence="2" key="1">
    <citation type="submission" date="2012-10" db="EMBL/GenBank/DDBJ databases">
        <authorList>
            <person name="Sandrine L."/>
        </authorList>
    </citation>
    <scope>NUCLEOTIDE SEQUENCE</scope>
</reference>
<dbReference type="AlphaFoldDB" id="S0DGG2"/>
<name>S0DGG2_9ZZZZ</name>
<sequence>MKTKIKSFVAIKCLIGSLFIISGCSEVEPVNLDQIDEPEEVLMTRAIADDYLATAVISGPSQPNVNINVQYSYPAIPSGSGLIPKGWTITPNTFTYVSHPSANPLEIKFNATGSYTIRMHFYMRLSTGGYSPDDFYIEKTVNVIDYFSTAVISGPSQPNVNINVQYSYPAIPSGSGLLFRGWEITPNTFMYITHPLANPLEIKFTAPGNYTVRAYFYVSNGETYIQKSVFVI</sequence>
<proteinExistence type="predicted"/>
<protein>
    <submittedName>
        <fullName evidence="2">Uncharacterized protein</fullName>
    </submittedName>
</protein>
<dbReference type="PROSITE" id="PS51257">
    <property type="entry name" value="PROKAR_LIPOPROTEIN"/>
    <property type="match status" value="1"/>
</dbReference>
<organism evidence="2">
    <name type="scientific">termite gut metagenome</name>
    <dbReference type="NCBI Taxonomy" id="433724"/>
    <lineage>
        <taxon>unclassified sequences</taxon>
        <taxon>metagenomes</taxon>
        <taxon>organismal metagenomes</taxon>
    </lineage>
</organism>
<dbReference type="EMBL" id="HF548292">
    <property type="protein sequence ID" value="CCO21336.1"/>
    <property type="molecule type" value="Genomic_DNA"/>
</dbReference>
<gene>
    <name evidence="1" type="ORF">BN138_178</name>
    <name evidence="2" type="ORF">BN138_524</name>
</gene>
<accession>S0DGG2</accession>